<dbReference type="InterPro" id="IPR006137">
    <property type="entry name" value="NADH_UbQ_OxRdtase-like_20kDa"/>
</dbReference>
<organism evidence="8 9">
    <name type="scientific">Candidatus Sherwoodlollariibacterium unditelluris</name>
    <dbReference type="NCBI Taxonomy" id="1974757"/>
    <lineage>
        <taxon>Bacteria</taxon>
        <taxon>Pseudomonadati</taxon>
        <taxon>Candidatus Omnitrophota</taxon>
        <taxon>Candidatus Sherwoodlollariibacterium</taxon>
    </lineage>
</organism>
<evidence type="ECO:0000256" key="5">
    <source>
        <dbReference type="ARBA" id="ARBA00023004"/>
    </source>
</evidence>
<dbReference type="NCBIfam" id="NF005012">
    <property type="entry name" value="PRK06411.1"/>
    <property type="match status" value="1"/>
</dbReference>
<dbReference type="AlphaFoldDB" id="A0A2G9YJQ8"/>
<dbReference type="Proteomes" id="UP000231292">
    <property type="component" value="Unassembled WGS sequence"/>
</dbReference>
<dbReference type="InterPro" id="IPR052375">
    <property type="entry name" value="Complex_I_20kDa-like"/>
</dbReference>
<evidence type="ECO:0000256" key="4">
    <source>
        <dbReference type="ARBA" id="ARBA00022723"/>
    </source>
</evidence>
<keyword evidence="5" id="KW-0408">Iron</keyword>
<keyword evidence="8" id="KW-0830">Ubiquinone</keyword>
<name>A0A2G9YJQ8_9BACT</name>
<comment type="cofactor">
    <cofactor evidence="1">
        <name>[4Fe-4S] cluster</name>
        <dbReference type="ChEBI" id="CHEBI:49883"/>
    </cofactor>
</comment>
<accession>A0A2G9YJQ8</accession>
<evidence type="ECO:0000256" key="3">
    <source>
        <dbReference type="ARBA" id="ARBA00022485"/>
    </source>
</evidence>
<evidence type="ECO:0000259" key="7">
    <source>
        <dbReference type="Pfam" id="PF01058"/>
    </source>
</evidence>
<dbReference type="EMBL" id="PCRK01000058">
    <property type="protein sequence ID" value="PIP19477.1"/>
    <property type="molecule type" value="Genomic_DNA"/>
</dbReference>
<evidence type="ECO:0000256" key="6">
    <source>
        <dbReference type="ARBA" id="ARBA00023014"/>
    </source>
</evidence>
<dbReference type="PANTHER" id="PTHR42989">
    <property type="entry name" value="HYDROGENASE-4 COMPONENT I"/>
    <property type="match status" value="1"/>
</dbReference>
<keyword evidence="4" id="KW-0479">Metal-binding</keyword>
<comment type="similarity">
    <text evidence="2">Belongs to the complex I 20 kDa subunit family.</text>
</comment>
<protein>
    <submittedName>
        <fullName evidence="8">NADH:ubiquinone oxidoreductase</fullName>
    </submittedName>
</protein>
<dbReference type="Pfam" id="PF01058">
    <property type="entry name" value="Oxidored_q6"/>
    <property type="match status" value="1"/>
</dbReference>
<evidence type="ECO:0000256" key="2">
    <source>
        <dbReference type="ARBA" id="ARBA00009173"/>
    </source>
</evidence>
<comment type="caution">
    <text evidence="8">The sequence shown here is derived from an EMBL/GenBank/DDBJ whole genome shotgun (WGS) entry which is preliminary data.</text>
</comment>
<dbReference type="GO" id="GO:0046872">
    <property type="term" value="F:metal ion binding"/>
    <property type="evidence" value="ECO:0007669"/>
    <property type="project" value="UniProtKB-KW"/>
</dbReference>
<sequence>MNLKLRALTKSIWVFHVSAGSCNNCDIETLDCFTPRFDVERFGIQLIGSVRHADALLITGAMNKKSIPRMKKVYGQAPKPCFVIACGTCACSQHMFRDSYNVGEPLDKILPVDVYIPGCPPKPEAIIAGIVKLVDKVRKGK</sequence>
<proteinExistence type="inferred from homology"/>
<evidence type="ECO:0000313" key="9">
    <source>
        <dbReference type="Proteomes" id="UP000231292"/>
    </source>
</evidence>
<dbReference type="Gene3D" id="3.40.50.12280">
    <property type="match status" value="1"/>
</dbReference>
<gene>
    <name evidence="8" type="ORF">COX41_02605</name>
</gene>
<dbReference type="GO" id="GO:0051539">
    <property type="term" value="F:4 iron, 4 sulfur cluster binding"/>
    <property type="evidence" value="ECO:0007669"/>
    <property type="project" value="UniProtKB-KW"/>
</dbReference>
<dbReference type="SUPFAM" id="SSF56770">
    <property type="entry name" value="HydA/Nqo6-like"/>
    <property type="match status" value="1"/>
</dbReference>
<reference evidence="8 9" key="1">
    <citation type="submission" date="2017-09" db="EMBL/GenBank/DDBJ databases">
        <title>Depth-based differentiation of microbial function through sediment-hosted aquifers and enrichment of novel symbionts in the deep terrestrial subsurface.</title>
        <authorList>
            <person name="Probst A.J."/>
            <person name="Ladd B."/>
            <person name="Jarett J.K."/>
            <person name="Geller-Mcgrath D.E."/>
            <person name="Sieber C.M."/>
            <person name="Emerson J.B."/>
            <person name="Anantharaman K."/>
            <person name="Thomas B.C."/>
            <person name="Malmstrom R."/>
            <person name="Stieglmeier M."/>
            <person name="Klingl A."/>
            <person name="Woyke T."/>
            <person name="Ryan C.M."/>
            <person name="Banfield J.F."/>
        </authorList>
    </citation>
    <scope>NUCLEOTIDE SEQUENCE [LARGE SCALE GENOMIC DNA]</scope>
    <source>
        <strain evidence="8">CG23_combo_of_CG06-09_8_20_14_all_41_10</strain>
    </source>
</reference>
<evidence type="ECO:0000313" key="8">
    <source>
        <dbReference type="EMBL" id="PIP19477.1"/>
    </source>
</evidence>
<evidence type="ECO:0000256" key="1">
    <source>
        <dbReference type="ARBA" id="ARBA00001966"/>
    </source>
</evidence>
<dbReference type="PANTHER" id="PTHR42989:SF1">
    <property type="entry name" value="FORMATE HYDROGENLYASE SUBUNIT 7-RELATED"/>
    <property type="match status" value="1"/>
</dbReference>
<keyword evidence="6" id="KW-0411">Iron-sulfur</keyword>
<dbReference type="PROSITE" id="PS51257">
    <property type="entry name" value="PROKAR_LIPOPROTEIN"/>
    <property type="match status" value="1"/>
</dbReference>
<feature type="domain" description="NADH:ubiquinone oxidoreductase-like 20kDa subunit" evidence="7">
    <location>
        <begin position="22"/>
        <end position="133"/>
    </location>
</feature>
<keyword evidence="3" id="KW-0004">4Fe-4S</keyword>